<dbReference type="AlphaFoldDB" id="A0A821DXV8"/>
<dbReference type="GO" id="GO:0003824">
    <property type="term" value="F:catalytic activity"/>
    <property type="evidence" value="ECO:0007669"/>
    <property type="project" value="InterPro"/>
</dbReference>
<dbReference type="PANTHER" id="PTHR23227:SF85">
    <property type="entry name" value="CRANIOFACIAL DEVELOPMENT PROTEIN 2"/>
    <property type="match status" value="1"/>
</dbReference>
<gene>
    <name evidence="5" type="ORF">GRG538_LOCUS2503</name>
    <name evidence="7" type="ORF">QYT958_LOCUS19865</name>
    <name evidence="4" type="ORF">TIS948_LOCUS12966</name>
    <name evidence="6" type="ORF">UJA718_LOCUS32366</name>
</gene>
<dbReference type="Pfam" id="PF14529">
    <property type="entry name" value="Exo_endo_phos_2"/>
    <property type="match status" value="1"/>
</dbReference>
<feature type="region of interest" description="Disordered" evidence="2">
    <location>
        <begin position="1"/>
        <end position="28"/>
    </location>
</feature>
<evidence type="ECO:0000313" key="7">
    <source>
        <dbReference type="EMBL" id="CAF4735235.1"/>
    </source>
</evidence>
<sequence length="527" mass="60436">MNDFNTKPYRLGRRPGEQGPRPLPSDQDRVEKLTTGKKLYTNDTTQNTQKLKLAKNILTVGSWNVQTLWAAGKLELLRNEMKCFRYDIIGISEVRWTGKGKTPQGDFIWSGEETSHIGGVGLLLTSRIISPRFDAASFKISVIHVYAPKSSSSEEDIEAFYNDIEEALTKTDKKDIAILAGDWNAKIGNDNTNWKSVMGKYGYGDRNERRQRLLQFATLHNFSICNTRFQHKSNRKWTWASLDGMHKNMIDLILVQQRWKTSAIKCRTFQSADISSDHSLVLCNIKLRLKNLNSKPQQNCRIDVNRLRDEKIRQSCSATLTKNLKNIEPTCNLEEHAIKIEEAIKKTVEATIPATRTTKKPWISEETLKLADQKRKLKQMKNVSAEYAQQYKDFCRKAKKSARQDKEGAMLQTKDQIKQRWTQYCSGLYKDPGGGDRMVKEVDEIVPLQSEDPQDILYSEVQAAIQALKRNKSPGSDGITAEMLQAGEEQLVQQIHKLCNKAMAWRYDSRRMGQIYFGTNTKERRSQ</sequence>
<keyword evidence="1" id="KW-0175">Coiled coil</keyword>
<dbReference type="Proteomes" id="UP000663873">
    <property type="component" value="Unassembled WGS sequence"/>
</dbReference>
<evidence type="ECO:0000313" key="5">
    <source>
        <dbReference type="EMBL" id="CAF3321696.1"/>
    </source>
</evidence>
<evidence type="ECO:0000313" key="8">
    <source>
        <dbReference type="Proteomes" id="UP000663873"/>
    </source>
</evidence>
<dbReference type="Proteomes" id="UP000663848">
    <property type="component" value="Unassembled WGS sequence"/>
</dbReference>
<evidence type="ECO:0000256" key="2">
    <source>
        <dbReference type="SAM" id="MobiDB-lite"/>
    </source>
</evidence>
<dbReference type="Gene3D" id="3.60.10.10">
    <property type="entry name" value="Endonuclease/exonuclease/phosphatase"/>
    <property type="match status" value="1"/>
</dbReference>
<dbReference type="EMBL" id="CAJNYT010000058">
    <property type="protein sequence ID" value="CAF3321696.1"/>
    <property type="molecule type" value="Genomic_DNA"/>
</dbReference>
<reference evidence="6" key="1">
    <citation type="submission" date="2021-02" db="EMBL/GenBank/DDBJ databases">
        <authorList>
            <person name="Nowell W R."/>
        </authorList>
    </citation>
    <scope>NUCLEOTIDE SEQUENCE</scope>
</reference>
<evidence type="ECO:0000256" key="1">
    <source>
        <dbReference type="SAM" id="Coils"/>
    </source>
</evidence>
<dbReference type="EMBL" id="CAJNXB010001984">
    <property type="protein sequence ID" value="CAF3207732.1"/>
    <property type="molecule type" value="Genomic_DNA"/>
</dbReference>
<evidence type="ECO:0000259" key="3">
    <source>
        <dbReference type="Pfam" id="PF14529"/>
    </source>
</evidence>
<dbReference type="PANTHER" id="PTHR23227">
    <property type="entry name" value="BUCENTAUR RELATED"/>
    <property type="match status" value="1"/>
</dbReference>
<dbReference type="CDD" id="cd09076">
    <property type="entry name" value="L1-EN"/>
    <property type="match status" value="1"/>
</dbReference>
<dbReference type="SUPFAM" id="SSF56219">
    <property type="entry name" value="DNase I-like"/>
    <property type="match status" value="1"/>
</dbReference>
<dbReference type="EMBL" id="CAJOBR010003361">
    <property type="protein sequence ID" value="CAF4735235.1"/>
    <property type="molecule type" value="Genomic_DNA"/>
</dbReference>
<dbReference type="Proteomes" id="UP000663825">
    <property type="component" value="Unassembled WGS sequence"/>
</dbReference>
<dbReference type="OrthoDB" id="414666at2759"/>
<evidence type="ECO:0000313" key="4">
    <source>
        <dbReference type="EMBL" id="CAF3207732.1"/>
    </source>
</evidence>
<feature type="domain" description="Endonuclease/exonuclease/phosphatase" evidence="3">
    <location>
        <begin position="140"/>
        <end position="281"/>
    </location>
</feature>
<dbReference type="EMBL" id="CAJOBP010027778">
    <property type="protein sequence ID" value="CAF4627237.1"/>
    <property type="molecule type" value="Genomic_DNA"/>
</dbReference>
<evidence type="ECO:0000313" key="6">
    <source>
        <dbReference type="EMBL" id="CAF4627237.1"/>
    </source>
</evidence>
<organism evidence="6 8">
    <name type="scientific">Rotaria socialis</name>
    <dbReference type="NCBI Taxonomy" id="392032"/>
    <lineage>
        <taxon>Eukaryota</taxon>
        <taxon>Metazoa</taxon>
        <taxon>Spiralia</taxon>
        <taxon>Gnathifera</taxon>
        <taxon>Rotifera</taxon>
        <taxon>Eurotatoria</taxon>
        <taxon>Bdelloidea</taxon>
        <taxon>Philodinida</taxon>
        <taxon>Philodinidae</taxon>
        <taxon>Rotaria</taxon>
    </lineage>
</organism>
<dbReference type="Proteomes" id="UP000663872">
    <property type="component" value="Unassembled WGS sequence"/>
</dbReference>
<keyword evidence="8" id="KW-1185">Reference proteome</keyword>
<accession>A0A821DXV8</accession>
<name>A0A821DXV8_9BILA</name>
<feature type="coiled-coil region" evidence="1">
    <location>
        <begin position="363"/>
        <end position="390"/>
    </location>
</feature>
<dbReference type="InterPro" id="IPR005135">
    <property type="entry name" value="Endo/exonuclease/phosphatase"/>
</dbReference>
<dbReference type="InterPro" id="IPR036691">
    <property type="entry name" value="Endo/exonu/phosph_ase_sf"/>
</dbReference>
<protein>
    <recommendedName>
        <fullName evidence="3">Endonuclease/exonuclease/phosphatase domain-containing protein</fullName>
    </recommendedName>
</protein>
<comment type="caution">
    <text evidence="6">The sequence shown here is derived from an EMBL/GenBank/DDBJ whole genome shotgun (WGS) entry which is preliminary data.</text>
</comment>
<dbReference type="InterPro" id="IPR027124">
    <property type="entry name" value="Swc5/CFDP1/2"/>
</dbReference>
<proteinExistence type="predicted"/>